<gene>
    <name evidence="2" type="ORF">GMARGA_LOCUS31268</name>
</gene>
<comment type="caution">
    <text evidence="2">The sequence shown here is derived from an EMBL/GenBank/DDBJ whole genome shotgun (WGS) entry which is preliminary data.</text>
</comment>
<protein>
    <submittedName>
        <fullName evidence="2">28806_t:CDS:1</fullName>
    </submittedName>
</protein>
<feature type="region of interest" description="Disordered" evidence="1">
    <location>
        <begin position="1"/>
        <end position="33"/>
    </location>
</feature>
<evidence type="ECO:0000313" key="3">
    <source>
        <dbReference type="Proteomes" id="UP000789901"/>
    </source>
</evidence>
<dbReference type="EMBL" id="CAJVQB010046255">
    <property type="protein sequence ID" value="CAG8832877.1"/>
    <property type="molecule type" value="Genomic_DNA"/>
</dbReference>
<name>A0ABN7WHZ1_GIGMA</name>
<organism evidence="2 3">
    <name type="scientific">Gigaspora margarita</name>
    <dbReference type="NCBI Taxonomy" id="4874"/>
    <lineage>
        <taxon>Eukaryota</taxon>
        <taxon>Fungi</taxon>
        <taxon>Fungi incertae sedis</taxon>
        <taxon>Mucoromycota</taxon>
        <taxon>Glomeromycotina</taxon>
        <taxon>Glomeromycetes</taxon>
        <taxon>Diversisporales</taxon>
        <taxon>Gigasporaceae</taxon>
        <taxon>Gigaspora</taxon>
    </lineage>
</organism>
<feature type="non-terminal residue" evidence="2">
    <location>
        <position position="52"/>
    </location>
</feature>
<evidence type="ECO:0000313" key="2">
    <source>
        <dbReference type="EMBL" id="CAG8832877.1"/>
    </source>
</evidence>
<feature type="non-terminal residue" evidence="2">
    <location>
        <position position="1"/>
    </location>
</feature>
<reference evidence="2 3" key="1">
    <citation type="submission" date="2021-06" db="EMBL/GenBank/DDBJ databases">
        <authorList>
            <person name="Kallberg Y."/>
            <person name="Tangrot J."/>
            <person name="Rosling A."/>
        </authorList>
    </citation>
    <scope>NUCLEOTIDE SEQUENCE [LARGE SCALE GENOMIC DNA]</scope>
    <source>
        <strain evidence="2 3">120-4 pot B 10/14</strain>
    </source>
</reference>
<feature type="compositionally biased region" description="Basic residues" evidence="1">
    <location>
        <begin position="19"/>
        <end position="32"/>
    </location>
</feature>
<sequence length="52" mass="6140">PVLENTSSEESNNEIYKKPMYKKTKLSHKSGSKKQSWVWNYFKSENVIETSE</sequence>
<keyword evidence="3" id="KW-1185">Reference proteome</keyword>
<accession>A0ABN7WHZ1</accession>
<evidence type="ECO:0000256" key="1">
    <source>
        <dbReference type="SAM" id="MobiDB-lite"/>
    </source>
</evidence>
<dbReference type="Proteomes" id="UP000789901">
    <property type="component" value="Unassembled WGS sequence"/>
</dbReference>
<proteinExistence type="predicted"/>
<feature type="compositionally biased region" description="Low complexity" evidence="1">
    <location>
        <begin position="1"/>
        <end position="14"/>
    </location>
</feature>